<evidence type="ECO:0000313" key="2">
    <source>
        <dbReference type="Proteomes" id="UP000479000"/>
    </source>
</evidence>
<sequence>MIVHIASRGASNYDVIYITRGGHNRRIPSIASSIPSRFSIGKEHDLDEEGTDSVQDRGAIAGLNFHDAIRQLGDINLRQRSPIRENFRPANCGRFSNFRYGDAETISRTSRLFENENYVPNLPNTKKYTSSHWGKTTQVQKWFYKQGDWTPAANRRQAACGKLSHPKVEEVGFPSLSDIFFRNSARRKPCGRKRSRMFCNIQSSGISSSKATNDWPTCRLWSCYLNVL</sequence>
<dbReference type="EMBL" id="CADCXU010028082">
    <property type="protein sequence ID" value="CAB0014577.1"/>
    <property type="molecule type" value="Genomic_DNA"/>
</dbReference>
<accession>A0A6H5HD00</accession>
<dbReference type="Proteomes" id="UP000479000">
    <property type="component" value="Unassembled WGS sequence"/>
</dbReference>
<dbReference type="AlphaFoldDB" id="A0A6H5HD00"/>
<name>A0A6H5HD00_9HEMI</name>
<reference evidence="1 2" key="1">
    <citation type="submission" date="2020-02" db="EMBL/GenBank/DDBJ databases">
        <authorList>
            <person name="Ferguson B K."/>
        </authorList>
    </citation>
    <scope>NUCLEOTIDE SEQUENCE [LARGE SCALE GENOMIC DNA]</scope>
</reference>
<organism evidence="1 2">
    <name type="scientific">Nesidiocoris tenuis</name>
    <dbReference type="NCBI Taxonomy" id="355587"/>
    <lineage>
        <taxon>Eukaryota</taxon>
        <taxon>Metazoa</taxon>
        <taxon>Ecdysozoa</taxon>
        <taxon>Arthropoda</taxon>
        <taxon>Hexapoda</taxon>
        <taxon>Insecta</taxon>
        <taxon>Pterygota</taxon>
        <taxon>Neoptera</taxon>
        <taxon>Paraneoptera</taxon>
        <taxon>Hemiptera</taxon>
        <taxon>Heteroptera</taxon>
        <taxon>Panheteroptera</taxon>
        <taxon>Cimicomorpha</taxon>
        <taxon>Miridae</taxon>
        <taxon>Dicyphina</taxon>
        <taxon>Nesidiocoris</taxon>
    </lineage>
</organism>
<evidence type="ECO:0000313" key="1">
    <source>
        <dbReference type="EMBL" id="CAB0014577.1"/>
    </source>
</evidence>
<keyword evidence="2" id="KW-1185">Reference proteome</keyword>
<gene>
    <name evidence="1" type="ORF">NTEN_LOCUS19000</name>
</gene>
<proteinExistence type="predicted"/>
<protein>
    <submittedName>
        <fullName evidence="1">Uncharacterized protein</fullName>
    </submittedName>
</protein>